<dbReference type="Pfam" id="PF13149">
    <property type="entry name" value="Mfa_like_1"/>
    <property type="match status" value="1"/>
</dbReference>
<organism evidence="1 2">
    <name type="scientific">Segatella copri</name>
    <dbReference type="NCBI Taxonomy" id="165179"/>
    <lineage>
        <taxon>Bacteria</taxon>
        <taxon>Pseudomonadati</taxon>
        <taxon>Bacteroidota</taxon>
        <taxon>Bacteroidia</taxon>
        <taxon>Bacteroidales</taxon>
        <taxon>Prevotellaceae</taxon>
        <taxon>Segatella</taxon>
    </lineage>
</organism>
<dbReference type="EMBL" id="QSSA01000055">
    <property type="protein sequence ID" value="RGL54487.1"/>
    <property type="molecule type" value="Genomic_DNA"/>
</dbReference>
<accession>A0AA92VTK7</accession>
<dbReference type="Gene3D" id="2.60.40.2630">
    <property type="match status" value="1"/>
</dbReference>
<dbReference type="Proteomes" id="UP000261187">
    <property type="component" value="Unassembled WGS sequence"/>
</dbReference>
<dbReference type="InterPro" id="IPR025049">
    <property type="entry name" value="Mfa-like_1"/>
</dbReference>
<sequence length="172" mass="18226">MPEKDLTNGAVDITFTHALSLLNIKIEFGTDFNTTTPLAANPINNINIGGSINKGFADLSADPITVAVDATCAPVLIEPELGEFTAAANNDAHAIANYSAILIPQTITEGFRVEFEINGKIYVWRAPENVTATLEAGKKHLLTLTVGKDFVKAGSIQASPWVEGTGATLETE</sequence>
<evidence type="ECO:0000313" key="1">
    <source>
        <dbReference type="EMBL" id="RGL54487.1"/>
    </source>
</evidence>
<comment type="caution">
    <text evidence="1">The sequence shown here is derived from an EMBL/GenBank/DDBJ whole genome shotgun (WGS) entry which is preliminary data.</text>
</comment>
<dbReference type="AlphaFoldDB" id="A0AA92VTK7"/>
<gene>
    <name evidence="1" type="ORF">DXC61_14895</name>
</gene>
<proteinExistence type="predicted"/>
<name>A0AA92VTK7_9BACT</name>
<protein>
    <submittedName>
        <fullName evidence="1">Uncharacterized protein</fullName>
    </submittedName>
</protein>
<dbReference type="CDD" id="cd13121">
    <property type="entry name" value="BF2867_like_C"/>
    <property type="match status" value="1"/>
</dbReference>
<evidence type="ECO:0000313" key="2">
    <source>
        <dbReference type="Proteomes" id="UP000261187"/>
    </source>
</evidence>
<reference evidence="1 2" key="1">
    <citation type="submission" date="2018-08" db="EMBL/GenBank/DDBJ databases">
        <title>A genome reference for cultivated species of the human gut microbiota.</title>
        <authorList>
            <person name="Zou Y."/>
            <person name="Xue W."/>
            <person name="Luo G."/>
        </authorList>
    </citation>
    <scope>NUCLEOTIDE SEQUENCE [LARGE SCALE GENOMIC DNA]</scope>
    <source>
        <strain evidence="1 2">TF06-40</strain>
    </source>
</reference>